<dbReference type="PANTHER" id="PTHR10887">
    <property type="entry name" value="DNA2/NAM7 HELICASE FAMILY"/>
    <property type="match status" value="1"/>
</dbReference>
<dbReference type="AlphaFoldDB" id="A0A9R1XKE1"/>
<proteinExistence type="predicted"/>
<sequence>MNNVRLVLLGLKPIRLQVQYPMHPCLSEFPSNNFYEDTLQNGVTINERQSTGIDFPWPVPNHCMFFYVQMGQEEISAIGTFYLNRTVAANVEKIDTTFLISVVPSQVASVDSFQGRENDYIISSCVRSNKHQGIGFLNDLRRLNVALTRARYGIVILGNPKVLSKQPLSKKSNDNLSIINS</sequence>
<comment type="caution">
    <text evidence="2">The sequence shown here is derived from an EMBL/GenBank/DDBJ whole genome shotgun (WGS) entry which is preliminary data.</text>
</comment>
<dbReference type="Pfam" id="PF13087">
    <property type="entry name" value="AAA_12"/>
    <property type="match status" value="2"/>
</dbReference>
<evidence type="ECO:0000313" key="2">
    <source>
        <dbReference type="EMBL" id="KAJ0218035.1"/>
    </source>
</evidence>
<dbReference type="EMBL" id="NBSK02000003">
    <property type="protein sequence ID" value="KAJ0218035.1"/>
    <property type="molecule type" value="Genomic_DNA"/>
</dbReference>
<dbReference type="InterPro" id="IPR045055">
    <property type="entry name" value="DNA2/NAM7-like"/>
</dbReference>
<organism evidence="2 3">
    <name type="scientific">Lactuca sativa</name>
    <name type="common">Garden lettuce</name>
    <dbReference type="NCBI Taxonomy" id="4236"/>
    <lineage>
        <taxon>Eukaryota</taxon>
        <taxon>Viridiplantae</taxon>
        <taxon>Streptophyta</taxon>
        <taxon>Embryophyta</taxon>
        <taxon>Tracheophyta</taxon>
        <taxon>Spermatophyta</taxon>
        <taxon>Magnoliopsida</taxon>
        <taxon>eudicotyledons</taxon>
        <taxon>Gunneridae</taxon>
        <taxon>Pentapetalae</taxon>
        <taxon>asterids</taxon>
        <taxon>campanulids</taxon>
        <taxon>Asterales</taxon>
        <taxon>Asteraceae</taxon>
        <taxon>Cichorioideae</taxon>
        <taxon>Cichorieae</taxon>
        <taxon>Lactucinae</taxon>
        <taxon>Lactuca</taxon>
    </lineage>
</organism>
<dbReference type="SUPFAM" id="SSF52540">
    <property type="entry name" value="P-loop containing nucleoside triphosphate hydrolases"/>
    <property type="match status" value="1"/>
</dbReference>
<evidence type="ECO:0000313" key="3">
    <source>
        <dbReference type="Proteomes" id="UP000235145"/>
    </source>
</evidence>
<dbReference type="PANTHER" id="PTHR10887:SF364">
    <property type="entry name" value="REGULATOR OF NONSENSE TRANSCRIPTS 1"/>
    <property type="match status" value="1"/>
</dbReference>
<protein>
    <recommendedName>
        <fullName evidence="1">DNA2/NAM7 helicase-like C-terminal domain-containing protein</fullName>
    </recommendedName>
</protein>
<dbReference type="Proteomes" id="UP000235145">
    <property type="component" value="Unassembled WGS sequence"/>
</dbReference>
<dbReference type="InterPro" id="IPR041679">
    <property type="entry name" value="DNA2/NAM7-like_C"/>
</dbReference>
<reference evidence="2 3" key="1">
    <citation type="journal article" date="2017" name="Nat. Commun.">
        <title>Genome assembly with in vitro proximity ligation data and whole-genome triplication in lettuce.</title>
        <authorList>
            <person name="Reyes-Chin-Wo S."/>
            <person name="Wang Z."/>
            <person name="Yang X."/>
            <person name="Kozik A."/>
            <person name="Arikit S."/>
            <person name="Song C."/>
            <person name="Xia L."/>
            <person name="Froenicke L."/>
            <person name="Lavelle D.O."/>
            <person name="Truco M.J."/>
            <person name="Xia R."/>
            <person name="Zhu S."/>
            <person name="Xu C."/>
            <person name="Xu H."/>
            <person name="Xu X."/>
            <person name="Cox K."/>
            <person name="Korf I."/>
            <person name="Meyers B.C."/>
            <person name="Michelmore R.W."/>
        </authorList>
    </citation>
    <scope>NUCLEOTIDE SEQUENCE [LARGE SCALE GENOMIC DNA]</scope>
    <source>
        <strain evidence="3">cv. Salinas</strain>
        <tissue evidence="2">Seedlings</tissue>
    </source>
</reference>
<accession>A0A9R1XKE1</accession>
<feature type="domain" description="DNA2/NAM7 helicase-like C-terminal" evidence="1">
    <location>
        <begin position="105"/>
        <end position="160"/>
    </location>
</feature>
<gene>
    <name evidence="2" type="ORF">LSAT_V11C300125020</name>
</gene>
<feature type="domain" description="DNA2/NAM7 helicase-like C-terminal" evidence="1">
    <location>
        <begin position="8"/>
        <end position="96"/>
    </location>
</feature>
<name>A0A9R1XKE1_LACSA</name>
<evidence type="ECO:0000259" key="1">
    <source>
        <dbReference type="Pfam" id="PF13087"/>
    </source>
</evidence>
<dbReference type="InterPro" id="IPR047187">
    <property type="entry name" value="SF1_C_Upf1"/>
</dbReference>
<dbReference type="Gene3D" id="3.40.50.300">
    <property type="entry name" value="P-loop containing nucleotide triphosphate hydrolases"/>
    <property type="match status" value="2"/>
</dbReference>
<keyword evidence="3" id="KW-1185">Reference proteome</keyword>
<dbReference type="InterPro" id="IPR027417">
    <property type="entry name" value="P-loop_NTPase"/>
</dbReference>
<dbReference type="CDD" id="cd18808">
    <property type="entry name" value="SF1_C_Upf1"/>
    <property type="match status" value="1"/>
</dbReference>